<proteinExistence type="predicted"/>
<evidence type="ECO:0000313" key="1">
    <source>
        <dbReference type="EMBL" id="MFD2614130.1"/>
    </source>
</evidence>
<reference evidence="2" key="1">
    <citation type="journal article" date="2019" name="Int. J. Syst. Evol. Microbiol.">
        <title>The Global Catalogue of Microorganisms (GCM) 10K type strain sequencing project: providing services to taxonomists for standard genome sequencing and annotation.</title>
        <authorList>
            <consortium name="The Broad Institute Genomics Platform"/>
            <consortium name="The Broad Institute Genome Sequencing Center for Infectious Disease"/>
            <person name="Wu L."/>
            <person name="Ma J."/>
        </authorList>
    </citation>
    <scope>NUCLEOTIDE SEQUENCE [LARGE SCALE GENOMIC DNA]</scope>
    <source>
        <strain evidence="2">KCTC 3950</strain>
    </source>
</reference>
<dbReference type="RefSeq" id="WP_377604660.1">
    <property type="nucleotide sequence ID" value="NZ_JBHUME010000010.1"/>
</dbReference>
<name>A0ABW5PFQ0_9BACL</name>
<dbReference type="EMBL" id="JBHUME010000010">
    <property type="protein sequence ID" value="MFD2614130.1"/>
    <property type="molecule type" value="Genomic_DNA"/>
</dbReference>
<dbReference type="Proteomes" id="UP001597541">
    <property type="component" value="Unassembled WGS sequence"/>
</dbReference>
<organism evidence="1 2">
    <name type="scientific">Paenibacillus gansuensis</name>
    <dbReference type="NCBI Taxonomy" id="306542"/>
    <lineage>
        <taxon>Bacteria</taxon>
        <taxon>Bacillati</taxon>
        <taxon>Bacillota</taxon>
        <taxon>Bacilli</taxon>
        <taxon>Bacillales</taxon>
        <taxon>Paenibacillaceae</taxon>
        <taxon>Paenibacillus</taxon>
    </lineage>
</organism>
<keyword evidence="2" id="KW-1185">Reference proteome</keyword>
<sequence length="87" mass="10086">MKIVEAHMTYNKEEGYVGQVIFELENHTHPYEITLQKSKKAKEWAYGLRFAGESGSEEELFAAEDLIEEDDELYDLLVETAKSKLEE</sequence>
<evidence type="ECO:0000313" key="2">
    <source>
        <dbReference type="Proteomes" id="UP001597541"/>
    </source>
</evidence>
<evidence type="ECO:0008006" key="3">
    <source>
        <dbReference type="Google" id="ProtNLM"/>
    </source>
</evidence>
<comment type="caution">
    <text evidence="1">The sequence shown here is derived from an EMBL/GenBank/DDBJ whole genome shotgun (WGS) entry which is preliminary data.</text>
</comment>
<protein>
    <recommendedName>
        <fullName evidence="3">DUF1292 domain-containing protein</fullName>
    </recommendedName>
</protein>
<gene>
    <name evidence="1" type="ORF">ACFSUF_17115</name>
</gene>
<accession>A0ABW5PFQ0</accession>